<dbReference type="PROSITE" id="PS00018">
    <property type="entry name" value="EF_HAND_1"/>
    <property type="match status" value="1"/>
</dbReference>
<dbReference type="GeneID" id="132715820"/>
<dbReference type="EMBL" id="JF499395">
    <property type="protein sequence ID" value="AFB83400.1"/>
    <property type="molecule type" value="mRNA"/>
</dbReference>
<protein>
    <submittedName>
        <fullName evidence="6">Troponin C</fullName>
    </submittedName>
</protein>
<evidence type="ECO:0000256" key="1">
    <source>
        <dbReference type="ARBA" id="ARBA00022737"/>
    </source>
</evidence>
<name>H6B8P0_RUDPH</name>
<keyword evidence="1" id="KW-0677">Repeat</keyword>
<feature type="domain" description="EF-hand" evidence="5">
    <location>
        <begin position="82"/>
        <end position="117"/>
    </location>
</feature>
<dbReference type="InterPro" id="IPR050230">
    <property type="entry name" value="CALM/Myosin/TropC-like"/>
</dbReference>
<dbReference type="Pfam" id="PF13499">
    <property type="entry name" value="EF-hand_7"/>
    <property type="match status" value="1"/>
</dbReference>
<feature type="domain" description="EF-hand" evidence="5">
    <location>
        <begin position="118"/>
        <end position="150"/>
    </location>
</feature>
<dbReference type="InterPro" id="IPR018247">
    <property type="entry name" value="EF_Hand_1_Ca_BS"/>
</dbReference>
<keyword evidence="2" id="KW-0106">Calcium</keyword>
<evidence type="ECO:0000256" key="2">
    <source>
        <dbReference type="ARBA" id="ARBA00022837"/>
    </source>
</evidence>
<dbReference type="AlphaFoldDB" id="H6B8P0"/>
<dbReference type="GO" id="GO:0005509">
    <property type="term" value="F:calcium ion binding"/>
    <property type="evidence" value="ECO:0007669"/>
    <property type="project" value="InterPro"/>
</dbReference>
<dbReference type="RefSeq" id="XP_060554883.1">
    <property type="nucleotide sequence ID" value="XM_060698900.1"/>
</dbReference>
<dbReference type="InterPro" id="IPR002048">
    <property type="entry name" value="EF_hand_dom"/>
</dbReference>
<evidence type="ECO:0000259" key="5">
    <source>
        <dbReference type="PROSITE" id="PS50222"/>
    </source>
</evidence>
<dbReference type="PANTHER" id="PTHR23048:SF0">
    <property type="entry name" value="CALMODULIN LIKE 3"/>
    <property type="match status" value="1"/>
</dbReference>
<dbReference type="PANTHER" id="PTHR23048">
    <property type="entry name" value="MYOSIN LIGHT CHAIN 1, 3"/>
    <property type="match status" value="1"/>
</dbReference>
<evidence type="ECO:0000313" key="6">
    <source>
        <dbReference type="EMBL" id="AFB83400.1"/>
    </source>
</evidence>
<dbReference type="SMART" id="SM00054">
    <property type="entry name" value="EFh"/>
    <property type="match status" value="3"/>
</dbReference>
<sequence>MTDFKVTDKQFTDAKSTFHLYVKKGSEEVATKDLDQLFKAMALHIDDEKLKDWADEMDEDATGLITWEKFKVLFERKLKEDEEEKELKEAFRVLDSQKKGVIPVSDLRWILKSLGDDITEEEIDDMIAETDTDGSGTVDYEEFKSLMSSE</sequence>
<feature type="region of interest" description="Disordered" evidence="4">
    <location>
        <begin position="130"/>
        <end position="150"/>
    </location>
</feature>
<dbReference type="GO" id="GO:0016460">
    <property type="term" value="C:myosin II complex"/>
    <property type="evidence" value="ECO:0007669"/>
    <property type="project" value="TreeGrafter"/>
</dbReference>
<proteinExistence type="evidence at transcript level"/>
<feature type="domain" description="EF-hand" evidence="5">
    <location>
        <begin position="45"/>
        <end position="80"/>
    </location>
</feature>
<dbReference type="KEGG" id="rphi:132715820"/>
<evidence type="ECO:0000256" key="4">
    <source>
        <dbReference type="SAM" id="MobiDB-lite"/>
    </source>
</evidence>
<evidence type="ECO:0000256" key="3">
    <source>
        <dbReference type="ARBA" id="ARBA00023179"/>
    </source>
</evidence>
<dbReference type="SMR" id="H6B8P0"/>
<reference evidence="6" key="1">
    <citation type="journal article" date="2013" name="Gene">
        <title>Identification and in silico analysis of a novel troponin C like gene from Ruditapes philippinarum (Bivalvia: Veneridae) and its transcriptional response for calcium challenge.</title>
        <authorList>
            <person name="Umasuthan N."/>
            <person name="Elvitigala D.A.S."/>
            <person name="Saranya Revathy K."/>
            <person name="Lee Y."/>
            <person name="Whang I."/>
            <person name="Park M.A."/>
            <person name="Lee J."/>
        </authorList>
    </citation>
    <scope>NUCLEOTIDE SEQUENCE</scope>
</reference>
<accession>H6B8P0</accession>
<dbReference type="SUPFAM" id="SSF47473">
    <property type="entry name" value="EF-hand"/>
    <property type="match status" value="1"/>
</dbReference>
<keyword evidence="3" id="KW-0514">Muscle protein</keyword>
<organism evidence="6">
    <name type="scientific">Ruditapes philippinarum</name>
    <name type="common">Japanese carpet shell</name>
    <name type="synonym">Venerupis philippinarum</name>
    <dbReference type="NCBI Taxonomy" id="129788"/>
    <lineage>
        <taxon>Eukaryota</taxon>
        <taxon>Metazoa</taxon>
        <taxon>Spiralia</taxon>
        <taxon>Lophotrochozoa</taxon>
        <taxon>Mollusca</taxon>
        <taxon>Bivalvia</taxon>
        <taxon>Autobranchia</taxon>
        <taxon>Heteroconchia</taxon>
        <taxon>Euheterodonta</taxon>
        <taxon>Imparidentia</taxon>
        <taxon>Neoheterodontei</taxon>
        <taxon>Venerida</taxon>
        <taxon>Veneroidea</taxon>
        <taxon>Veneridae</taxon>
        <taxon>Ruditapes</taxon>
    </lineage>
</organism>
<dbReference type="PROSITE" id="PS50222">
    <property type="entry name" value="EF_HAND_2"/>
    <property type="match status" value="3"/>
</dbReference>
<dbReference type="Gene3D" id="1.10.238.10">
    <property type="entry name" value="EF-hand"/>
    <property type="match status" value="3"/>
</dbReference>
<dbReference type="FunFam" id="1.10.238.10:FF:000001">
    <property type="entry name" value="Calmodulin 1"/>
    <property type="match status" value="1"/>
</dbReference>
<dbReference type="CDD" id="cd00051">
    <property type="entry name" value="EFh"/>
    <property type="match status" value="1"/>
</dbReference>
<dbReference type="InterPro" id="IPR011992">
    <property type="entry name" value="EF-hand-dom_pair"/>
</dbReference>